<protein>
    <submittedName>
        <fullName evidence="2">L domain-like protein</fullName>
    </submittedName>
</protein>
<dbReference type="PANTHER" id="PTHR48059:SF30">
    <property type="entry name" value="OS06G0587000 PROTEIN"/>
    <property type="match status" value="1"/>
</dbReference>
<proteinExistence type="predicted"/>
<evidence type="ECO:0000313" key="3">
    <source>
        <dbReference type="Proteomes" id="UP000193920"/>
    </source>
</evidence>
<comment type="caution">
    <text evidence="2">The sequence shown here is derived from an EMBL/GenBank/DDBJ whole genome shotgun (WGS) entry which is preliminary data.</text>
</comment>
<dbReference type="InterPro" id="IPR032675">
    <property type="entry name" value="LRR_dom_sf"/>
</dbReference>
<gene>
    <name evidence="2" type="ORF">LY90DRAFT_86250</name>
</gene>
<dbReference type="EMBL" id="MCOG01000018">
    <property type="protein sequence ID" value="ORY77974.1"/>
    <property type="molecule type" value="Genomic_DNA"/>
</dbReference>
<evidence type="ECO:0000256" key="1">
    <source>
        <dbReference type="ARBA" id="ARBA00004196"/>
    </source>
</evidence>
<accession>A0A1Y2F3C4</accession>
<comment type="subcellular location">
    <subcellularLocation>
        <location evidence="1">Cell envelope</location>
    </subcellularLocation>
</comment>
<dbReference type="Proteomes" id="UP000193920">
    <property type="component" value="Unassembled WGS sequence"/>
</dbReference>
<dbReference type="SUPFAM" id="SSF52058">
    <property type="entry name" value="L domain-like"/>
    <property type="match status" value="1"/>
</dbReference>
<dbReference type="InterPro" id="IPR051848">
    <property type="entry name" value="PGIP"/>
</dbReference>
<dbReference type="PANTHER" id="PTHR48059">
    <property type="entry name" value="POLYGALACTURONASE INHIBITOR 1"/>
    <property type="match status" value="1"/>
</dbReference>
<organism evidence="2 3">
    <name type="scientific">Neocallimastix californiae</name>
    <dbReference type="NCBI Taxonomy" id="1754190"/>
    <lineage>
        <taxon>Eukaryota</taxon>
        <taxon>Fungi</taxon>
        <taxon>Fungi incertae sedis</taxon>
        <taxon>Chytridiomycota</taxon>
        <taxon>Chytridiomycota incertae sedis</taxon>
        <taxon>Neocallimastigomycetes</taxon>
        <taxon>Neocallimastigales</taxon>
        <taxon>Neocallimastigaceae</taxon>
        <taxon>Neocallimastix</taxon>
    </lineage>
</organism>
<dbReference type="Gene3D" id="3.80.10.10">
    <property type="entry name" value="Ribonuclease Inhibitor"/>
    <property type="match status" value="1"/>
</dbReference>
<dbReference type="AlphaFoldDB" id="A0A1Y2F3C4"/>
<evidence type="ECO:0000313" key="2">
    <source>
        <dbReference type="EMBL" id="ORY77974.1"/>
    </source>
</evidence>
<reference evidence="2 3" key="1">
    <citation type="submission" date="2016-08" db="EMBL/GenBank/DDBJ databases">
        <title>A Parts List for Fungal Cellulosomes Revealed by Comparative Genomics.</title>
        <authorList>
            <consortium name="DOE Joint Genome Institute"/>
            <person name="Haitjema C.H."/>
            <person name="Gilmore S.P."/>
            <person name="Henske J.K."/>
            <person name="Solomon K.V."/>
            <person name="De Groot R."/>
            <person name="Kuo A."/>
            <person name="Mondo S.J."/>
            <person name="Salamov A.A."/>
            <person name="Labutti K."/>
            <person name="Zhao Z."/>
            <person name="Chiniquy J."/>
            <person name="Barry K."/>
            <person name="Brewer H.M."/>
            <person name="Purvine S.O."/>
            <person name="Wright A.T."/>
            <person name="Boxma B."/>
            <person name="Van Alen T."/>
            <person name="Hackstein J.H."/>
            <person name="Baker S.E."/>
            <person name="Grigoriev I.V."/>
            <person name="O'Malley M.A."/>
        </authorList>
    </citation>
    <scope>NUCLEOTIDE SEQUENCE [LARGE SCALE GENOMIC DNA]</scope>
    <source>
        <strain evidence="2 3">G1</strain>
    </source>
</reference>
<dbReference type="InterPro" id="IPR001611">
    <property type="entry name" value="Leu-rich_rpt"/>
</dbReference>
<name>A0A1Y2F3C4_9FUNG</name>
<sequence>MKSRIFSKKFLRILSFYIIIFGDIIPKILADDCQIVNEVFNLLDISETINKKLNNLNIDSPTCCDLEAIHCSNINNEYIVDKVELRNFEIKNTDLSFVIEKLSLLKKLYFLSFAENNLNLYIPNNLYKIKSLRTLSFRGNKMIGTIPESIGDISSLTYLDLSDNSFEEI</sequence>
<dbReference type="OrthoDB" id="676979at2759"/>
<keyword evidence="3" id="KW-1185">Reference proteome</keyword>
<dbReference type="Pfam" id="PF00560">
    <property type="entry name" value="LRR_1"/>
    <property type="match status" value="2"/>
</dbReference>